<dbReference type="Gramene" id="KMS95997">
    <property type="protein sequence ID" value="KMS95997"/>
    <property type="gene ID" value="BVRB_003130"/>
</dbReference>
<feature type="chain" id="PRO_5005294622" evidence="2">
    <location>
        <begin position="27"/>
        <end position="62"/>
    </location>
</feature>
<proteinExistence type="predicted"/>
<evidence type="ECO:0000313" key="3">
    <source>
        <dbReference type="EMBL" id="KMS95997.1"/>
    </source>
</evidence>
<evidence type="ECO:0000313" key="4">
    <source>
        <dbReference type="Proteomes" id="UP000035740"/>
    </source>
</evidence>
<organism evidence="3 4">
    <name type="scientific">Beta vulgaris subsp. vulgaris</name>
    <name type="common">Beet</name>
    <dbReference type="NCBI Taxonomy" id="3555"/>
    <lineage>
        <taxon>Eukaryota</taxon>
        <taxon>Viridiplantae</taxon>
        <taxon>Streptophyta</taxon>
        <taxon>Embryophyta</taxon>
        <taxon>Tracheophyta</taxon>
        <taxon>Spermatophyta</taxon>
        <taxon>Magnoliopsida</taxon>
        <taxon>eudicotyledons</taxon>
        <taxon>Gunneridae</taxon>
        <taxon>Pentapetalae</taxon>
        <taxon>Caryophyllales</taxon>
        <taxon>Chenopodiaceae</taxon>
        <taxon>Betoideae</taxon>
        <taxon>Beta</taxon>
    </lineage>
</organism>
<keyword evidence="1" id="KW-0812">Transmembrane</keyword>
<evidence type="ECO:0000256" key="1">
    <source>
        <dbReference type="SAM" id="Phobius"/>
    </source>
</evidence>
<keyword evidence="2" id="KW-0732">Signal</keyword>
<gene>
    <name evidence="3" type="ORF">BVRB_003130</name>
</gene>
<feature type="signal peptide" evidence="2">
    <location>
        <begin position="1"/>
        <end position="26"/>
    </location>
</feature>
<dbReference type="Proteomes" id="UP000035740">
    <property type="component" value="Unassembled WGS sequence"/>
</dbReference>
<dbReference type="AlphaFoldDB" id="A0A0J8B875"/>
<dbReference type="EMBL" id="KQ090419">
    <property type="protein sequence ID" value="KMS95997.1"/>
    <property type="molecule type" value="Genomic_DNA"/>
</dbReference>
<keyword evidence="1" id="KW-1133">Transmembrane helix</keyword>
<name>A0A0J8B875_BETVV</name>
<keyword evidence="4" id="KW-1185">Reference proteome</keyword>
<protein>
    <submittedName>
        <fullName evidence="3">Uncharacterized protein</fullName>
    </submittedName>
</protein>
<evidence type="ECO:0000256" key="2">
    <source>
        <dbReference type="SAM" id="SignalP"/>
    </source>
</evidence>
<accession>A0A0J8B875</accession>
<keyword evidence="1" id="KW-0472">Membrane</keyword>
<reference evidence="3 4" key="1">
    <citation type="journal article" date="2014" name="Nature">
        <title>The genome of the recently domesticated crop plant sugar beet (Beta vulgaris).</title>
        <authorList>
            <person name="Dohm J.C."/>
            <person name="Minoche A.E."/>
            <person name="Holtgrawe D."/>
            <person name="Capella-Gutierrez S."/>
            <person name="Zakrzewski F."/>
            <person name="Tafer H."/>
            <person name="Rupp O."/>
            <person name="Sorensen T.R."/>
            <person name="Stracke R."/>
            <person name="Reinhardt R."/>
            <person name="Goesmann A."/>
            <person name="Kraft T."/>
            <person name="Schulz B."/>
            <person name="Stadler P.F."/>
            <person name="Schmidt T."/>
            <person name="Gabaldon T."/>
            <person name="Lehrach H."/>
            <person name="Weisshaar B."/>
            <person name="Himmelbauer H."/>
        </authorList>
    </citation>
    <scope>NUCLEOTIDE SEQUENCE [LARGE SCALE GENOMIC DNA]</scope>
    <source>
        <tissue evidence="3">Taproot</tissue>
    </source>
</reference>
<feature type="transmembrane region" description="Helical" evidence="1">
    <location>
        <begin position="42"/>
        <end position="61"/>
    </location>
</feature>
<sequence>MEACKFTTFVVAVVMISSLFATFAAAQDATSIAPTPAMQSDGVTLQLSGLVAVIASLAAWAF</sequence>